<organism evidence="5 6">
    <name type="scientific">Manduca sexta</name>
    <name type="common">Tobacco hawkmoth</name>
    <name type="synonym">Tobacco hornworm</name>
    <dbReference type="NCBI Taxonomy" id="7130"/>
    <lineage>
        <taxon>Eukaryota</taxon>
        <taxon>Metazoa</taxon>
        <taxon>Ecdysozoa</taxon>
        <taxon>Arthropoda</taxon>
        <taxon>Hexapoda</taxon>
        <taxon>Insecta</taxon>
        <taxon>Pterygota</taxon>
        <taxon>Neoptera</taxon>
        <taxon>Endopterygota</taxon>
        <taxon>Lepidoptera</taxon>
        <taxon>Glossata</taxon>
        <taxon>Ditrysia</taxon>
        <taxon>Bombycoidea</taxon>
        <taxon>Sphingidae</taxon>
        <taxon>Sphinginae</taxon>
        <taxon>Sphingini</taxon>
        <taxon>Manduca</taxon>
    </lineage>
</organism>
<dbReference type="InterPro" id="IPR036860">
    <property type="entry name" value="SH2_dom_sf"/>
</dbReference>
<evidence type="ECO:0000313" key="6">
    <source>
        <dbReference type="Proteomes" id="UP000791440"/>
    </source>
</evidence>
<protein>
    <recommendedName>
        <fullName evidence="4">SH2 domain-containing protein</fullName>
    </recommendedName>
</protein>
<evidence type="ECO:0000259" key="4">
    <source>
        <dbReference type="PROSITE" id="PS50001"/>
    </source>
</evidence>
<evidence type="ECO:0000256" key="1">
    <source>
        <dbReference type="ARBA" id="ARBA00022999"/>
    </source>
</evidence>
<keyword evidence="6" id="KW-1185">Reference proteome</keyword>
<feature type="domain" description="SH2" evidence="4">
    <location>
        <begin position="423"/>
        <end position="532"/>
    </location>
</feature>
<feature type="compositionally biased region" description="Basic and acidic residues" evidence="3">
    <location>
        <begin position="402"/>
        <end position="411"/>
    </location>
</feature>
<comment type="caution">
    <text evidence="5">The sequence shown here is derived from an EMBL/GenBank/DDBJ whole genome shotgun (WGS) entry which is preliminary data.</text>
</comment>
<proteinExistence type="predicted"/>
<name>A0A921YR26_MANSE</name>
<dbReference type="SMART" id="SM00252">
    <property type="entry name" value="SH2"/>
    <property type="match status" value="1"/>
</dbReference>
<dbReference type="SUPFAM" id="SSF55550">
    <property type="entry name" value="SH2 domain"/>
    <property type="match status" value="1"/>
</dbReference>
<dbReference type="PANTHER" id="PTHR10155:SF0">
    <property type="entry name" value="SUPPRESSOR OF CYTOKINE SIGNALING AT 36E, ISOFORM D"/>
    <property type="match status" value="1"/>
</dbReference>
<dbReference type="Gene3D" id="3.30.505.10">
    <property type="entry name" value="SH2 domain"/>
    <property type="match status" value="1"/>
</dbReference>
<evidence type="ECO:0000313" key="5">
    <source>
        <dbReference type="EMBL" id="KAG6444241.1"/>
    </source>
</evidence>
<dbReference type="GO" id="GO:0046935">
    <property type="term" value="F:1-phosphatidylinositol-3-kinase regulator activity"/>
    <property type="evidence" value="ECO:0007669"/>
    <property type="project" value="TreeGrafter"/>
</dbReference>
<dbReference type="Pfam" id="PF00017">
    <property type="entry name" value="SH2"/>
    <property type="match status" value="1"/>
</dbReference>
<accession>A0A921YR26</accession>
<dbReference type="Proteomes" id="UP000791440">
    <property type="component" value="Unassembled WGS sequence"/>
</dbReference>
<reference evidence="5" key="1">
    <citation type="journal article" date="2016" name="Insect Biochem. Mol. Biol.">
        <title>Multifaceted biological insights from a draft genome sequence of the tobacco hornworm moth, Manduca sexta.</title>
        <authorList>
            <person name="Kanost M.R."/>
            <person name="Arrese E.L."/>
            <person name="Cao X."/>
            <person name="Chen Y.R."/>
            <person name="Chellapilla S."/>
            <person name="Goldsmith M.R."/>
            <person name="Grosse-Wilde E."/>
            <person name="Heckel D.G."/>
            <person name="Herndon N."/>
            <person name="Jiang H."/>
            <person name="Papanicolaou A."/>
            <person name="Qu J."/>
            <person name="Soulages J.L."/>
            <person name="Vogel H."/>
            <person name="Walters J."/>
            <person name="Waterhouse R.M."/>
            <person name="Ahn S.J."/>
            <person name="Almeida F.C."/>
            <person name="An C."/>
            <person name="Aqrawi P."/>
            <person name="Bretschneider A."/>
            <person name="Bryant W.B."/>
            <person name="Bucks S."/>
            <person name="Chao H."/>
            <person name="Chevignon G."/>
            <person name="Christen J.M."/>
            <person name="Clarke D.F."/>
            <person name="Dittmer N.T."/>
            <person name="Ferguson L.C.F."/>
            <person name="Garavelou S."/>
            <person name="Gordon K.H.J."/>
            <person name="Gunaratna R.T."/>
            <person name="Han Y."/>
            <person name="Hauser F."/>
            <person name="He Y."/>
            <person name="Heidel-Fischer H."/>
            <person name="Hirsh A."/>
            <person name="Hu Y."/>
            <person name="Jiang H."/>
            <person name="Kalra D."/>
            <person name="Klinner C."/>
            <person name="Konig C."/>
            <person name="Kovar C."/>
            <person name="Kroll A.R."/>
            <person name="Kuwar S.S."/>
            <person name="Lee S.L."/>
            <person name="Lehman R."/>
            <person name="Li K."/>
            <person name="Li Z."/>
            <person name="Liang H."/>
            <person name="Lovelace S."/>
            <person name="Lu Z."/>
            <person name="Mansfield J.H."/>
            <person name="McCulloch K.J."/>
            <person name="Mathew T."/>
            <person name="Morton B."/>
            <person name="Muzny D.M."/>
            <person name="Neunemann D."/>
            <person name="Ongeri F."/>
            <person name="Pauchet Y."/>
            <person name="Pu L.L."/>
            <person name="Pyrousis I."/>
            <person name="Rao X.J."/>
            <person name="Redding A."/>
            <person name="Roesel C."/>
            <person name="Sanchez-Gracia A."/>
            <person name="Schaack S."/>
            <person name="Shukla A."/>
            <person name="Tetreau G."/>
            <person name="Wang Y."/>
            <person name="Xiong G.H."/>
            <person name="Traut W."/>
            <person name="Walsh T.K."/>
            <person name="Worley K.C."/>
            <person name="Wu D."/>
            <person name="Wu W."/>
            <person name="Wu Y.Q."/>
            <person name="Zhang X."/>
            <person name="Zou Z."/>
            <person name="Zucker H."/>
            <person name="Briscoe A.D."/>
            <person name="Burmester T."/>
            <person name="Clem R.J."/>
            <person name="Feyereisen R."/>
            <person name="Grimmelikhuijzen C.J.P."/>
            <person name="Hamodrakas S.J."/>
            <person name="Hansson B.S."/>
            <person name="Huguet E."/>
            <person name="Jermiin L.S."/>
            <person name="Lan Q."/>
            <person name="Lehman H.K."/>
            <person name="Lorenzen M."/>
            <person name="Merzendorfer H."/>
            <person name="Michalopoulos I."/>
            <person name="Morton D.B."/>
            <person name="Muthukrishnan S."/>
            <person name="Oakeshott J.G."/>
            <person name="Palmer W."/>
            <person name="Park Y."/>
            <person name="Passarelli A.L."/>
            <person name="Rozas J."/>
            <person name="Schwartz L.M."/>
            <person name="Smith W."/>
            <person name="Southgate A."/>
            <person name="Vilcinskas A."/>
            <person name="Vogt R."/>
            <person name="Wang P."/>
            <person name="Werren J."/>
            <person name="Yu X.Q."/>
            <person name="Zhou J.J."/>
            <person name="Brown S.J."/>
            <person name="Scherer S.E."/>
            <person name="Richards S."/>
            <person name="Blissard G.W."/>
        </authorList>
    </citation>
    <scope>NUCLEOTIDE SEQUENCE</scope>
</reference>
<dbReference type="GO" id="GO:0046854">
    <property type="term" value="P:phosphatidylinositol phosphate biosynthetic process"/>
    <property type="evidence" value="ECO:0007669"/>
    <property type="project" value="TreeGrafter"/>
</dbReference>
<keyword evidence="1 2" id="KW-0727">SH2 domain</keyword>
<evidence type="ECO:0000256" key="3">
    <source>
        <dbReference type="SAM" id="MobiDB-lite"/>
    </source>
</evidence>
<gene>
    <name evidence="5" type="ORF">O3G_MSEX003374</name>
</gene>
<dbReference type="PROSITE" id="PS50001">
    <property type="entry name" value="SH2"/>
    <property type="match status" value="1"/>
</dbReference>
<dbReference type="InterPro" id="IPR000980">
    <property type="entry name" value="SH2"/>
</dbReference>
<dbReference type="CDD" id="cd00173">
    <property type="entry name" value="SH2"/>
    <property type="match status" value="1"/>
</dbReference>
<sequence>MDKSDKKYCKTIDDLDTDGIVKILKRWDMDEFVDFVEEKQVDGRKLLDITEGIVKLWRPKVNAKKFISFIGDLKLNSNKYLNADTNKNEDILKKRESIESQYQTVIRKKSKEENAVVPTNSIEELLKRIVPAKSFLYRNQTKSLDKTVPSYLPMSATSPKKARKLFRLSSYDYPIFDLRSRSSKEVSDRGYYPMKRNSIFYLNKPFKKQDSRTKYKSLATAEELTEKYAEDHFYEDLCYNEVEETQKETVLRNSTADSVTVTPRIVKFQNLFKNFKIPFLKRPEEVVVEDNKIEVNDKESNIYENGDSMSNMYDSVHVNRQSEVEDRKDRTKLPVEDYLEPVQVSKDYMDVQYNRQKDDSILGYIMSIFENTFGLRRETNVAIESEDSDSESQKTASPSSDRWTEKSRSMVDRPLPVPVENEPYYMNIDRTEAENLLRGQPDGMFVLRPSSQTTHAYTLTVACSGGVHNVGVRRRSDGRLALGFSRRGERTFTCIGSLLRHHQKKRLLLVAEGGVIGATTLTETPHYYQSPSSIPVPICKV</sequence>
<feature type="region of interest" description="Disordered" evidence="3">
    <location>
        <begin position="384"/>
        <end position="416"/>
    </location>
</feature>
<dbReference type="EMBL" id="JH668310">
    <property type="protein sequence ID" value="KAG6444241.1"/>
    <property type="molecule type" value="Genomic_DNA"/>
</dbReference>
<dbReference type="GO" id="GO:0005942">
    <property type="term" value="C:phosphatidylinositol 3-kinase complex"/>
    <property type="evidence" value="ECO:0007669"/>
    <property type="project" value="TreeGrafter"/>
</dbReference>
<reference evidence="5" key="2">
    <citation type="submission" date="2020-12" db="EMBL/GenBank/DDBJ databases">
        <authorList>
            <person name="Kanost M."/>
        </authorList>
    </citation>
    <scope>NUCLEOTIDE SEQUENCE</scope>
</reference>
<dbReference type="AlphaFoldDB" id="A0A921YR26"/>
<dbReference type="PANTHER" id="PTHR10155">
    <property type="entry name" value="PHOSPHATIDYLINOSITOL 3-KINASE REGULATORY SUBUNIT"/>
    <property type="match status" value="1"/>
</dbReference>
<evidence type="ECO:0000256" key="2">
    <source>
        <dbReference type="PROSITE-ProRule" id="PRU00191"/>
    </source>
</evidence>